<evidence type="ECO:0000313" key="3">
    <source>
        <dbReference type="Proteomes" id="UP000232722"/>
    </source>
</evidence>
<proteinExistence type="predicted"/>
<dbReference type="EMBL" id="LLXJ01001919">
    <property type="protein sequence ID" value="PKC00268.1"/>
    <property type="molecule type" value="Genomic_DNA"/>
</dbReference>
<evidence type="ECO:0000313" key="2">
    <source>
        <dbReference type="EMBL" id="PKC00268.1"/>
    </source>
</evidence>
<reference evidence="2 3" key="2">
    <citation type="submission" date="2017-09" db="EMBL/GenBank/DDBJ databases">
        <title>Extensive intraspecific genome diversity in a model arbuscular mycorrhizal fungus.</title>
        <authorList>
            <person name="Chen E.C."/>
            <person name="Morin E."/>
            <person name="Beaudet D."/>
            <person name="Noel J."/>
            <person name="Ndikumana S."/>
            <person name="Charron P."/>
            <person name="St-Onge C."/>
            <person name="Giorgi J."/>
            <person name="Grigoriev I.V."/>
            <person name="Roux C."/>
            <person name="Martin F.M."/>
            <person name="Corradi N."/>
        </authorList>
    </citation>
    <scope>NUCLEOTIDE SEQUENCE [LARGE SCALE GENOMIC DNA]</scope>
    <source>
        <strain evidence="2 3">A5</strain>
    </source>
</reference>
<reference evidence="2 3" key="1">
    <citation type="submission" date="2016-04" db="EMBL/GenBank/DDBJ databases">
        <title>Genome analyses suggest a sexual origin of heterokaryosis in a supposedly ancient asexual fungus.</title>
        <authorList>
            <person name="Ropars J."/>
            <person name="Sedzielewska K."/>
            <person name="Noel J."/>
            <person name="Charron P."/>
            <person name="Farinelli L."/>
            <person name="Marton T."/>
            <person name="Kruger M."/>
            <person name="Pelin A."/>
            <person name="Brachmann A."/>
            <person name="Corradi N."/>
        </authorList>
    </citation>
    <scope>NUCLEOTIDE SEQUENCE [LARGE SCALE GENOMIC DNA]</scope>
    <source>
        <strain evidence="2 3">A5</strain>
    </source>
</reference>
<protein>
    <submittedName>
        <fullName evidence="2">Uncharacterized protein</fullName>
    </submittedName>
</protein>
<organism evidence="2 3">
    <name type="scientific">Rhizophagus irregularis</name>
    <dbReference type="NCBI Taxonomy" id="588596"/>
    <lineage>
        <taxon>Eukaryota</taxon>
        <taxon>Fungi</taxon>
        <taxon>Fungi incertae sedis</taxon>
        <taxon>Mucoromycota</taxon>
        <taxon>Glomeromycotina</taxon>
        <taxon>Glomeromycetes</taxon>
        <taxon>Glomerales</taxon>
        <taxon>Glomeraceae</taxon>
        <taxon>Rhizophagus</taxon>
    </lineage>
</organism>
<feature type="region of interest" description="Disordered" evidence="1">
    <location>
        <begin position="1"/>
        <end position="29"/>
    </location>
</feature>
<name>A0A2N0P0C1_9GLOM</name>
<evidence type="ECO:0000256" key="1">
    <source>
        <dbReference type="SAM" id="MobiDB-lite"/>
    </source>
</evidence>
<comment type="caution">
    <text evidence="2">The sequence shown here is derived from an EMBL/GenBank/DDBJ whole genome shotgun (WGS) entry which is preliminary data.</text>
</comment>
<accession>A0A2N0P0C1</accession>
<dbReference type="AlphaFoldDB" id="A0A2N0P0C1"/>
<sequence>MFNGCNKKYGVKKLGQSQQSRSHDQNSFKMNNIAPKEAVEVIKKYRVDGKKKYIQNKVTDDASGLKEVKEKPIELEEINTTASSDIKWEHIRTEVLKRIIDDATLPILIEFWFDYLLKGSFKLLRY</sequence>
<gene>
    <name evidence="2" type="ORF">RhiirA5_428424</name>
</gene>
<dbReference type="Proteomes" id="UP000232722">
    <property type="component" value="Unassembled WGS sequence"/>
</dbReference>